<sequence length="152" mass="16709">MGLCSSKADRPSTTATATQSTVTQRTAPPKRAAPTPKPVPTTQAQTKSKQKHYQKTKKKSHTSPKRPDASKSSPSRGHTVSDMADANREKLSPQEAARLAAEKRFQESNEKSTRGELGRKLAQERAKSAKTHVLQDVEQRKAEKDNSALIYD</sequence>
<proteinExistence type="predicted"/>
<evidence type="ECO:0000313" key="5">
    <source>
        <dbReference type="EMBL" id="CDF90403.1"/>
    </source>
</evidence>
<keyword evidence="1" id="KW-0519">Myristate</keyword>
<protein>
    <submittedName>
        <fullName evidence="5">ZYBA0S07-00188g1_1</fullName>
    </submittedName>
</protein>
<dbReference type="OrthoDB" id="4036141at2759"/>
<keyword evidence="3" id="KW-0449">Lipoprotein</keyword>
<feature type="compositionally biased region" description="Basic and acidic residues" evidence="4">
    <location>
        <begin position="100"/>
        <end position="146"/>
    </location>
</feature>
<accession>A0A8J2T7N5</accession>
<feature type="compositionally biased region" description="Low complexity" evidence="4">
    <location>
        <begin position="12"/>
        <end position="47"/>
    </location>
</feature>
<dbReference type="Proteomes" id="UP000019375">
    <property type="component" value="Unassembled WGS sequence"/>
</dbReference>
<dbReference type="EMBL" id="HG316460">
    <property type="protein sequence ID" value="CDF90403.1"/>
    <property type="molecule type" value="Genomic_DNA"/>
</dbReference>
<name>A0A8J2T7N5_ZYGB2</name>
<organism evidence="5 6">
    <name type="scientific">Zygosaccharomyces bailii (strain CLIB 213 / ATCC 58445 / CBS 680 / BCRC 21525 / NBRC 1098 / NCYC 1416 / NRRL Y-2227)</name>
    <dbReference type="NCBI Taxonomy" id="1333698"/>
    <lineage>
        <taxon>Eukaryota</taxon>
        <taxon>Fungi</taxon>
        <taxon>Dikarya</taxon>
        <taxon>Ascomycota</taxon>
        <taxon>Saccharomycotina</taxon>
        <taxon>Saccharomycetes</taxon>
        <taxon>Saccharomycetales</taxon>
        <taxon>Saccharomycetaceae</taxon>
        <taxon>Zygosaccharomyces</taxon>
    </lineage>
</organism>
<evidence type="ECO:0000256" key="2">
    <source>
        <dbReference type="ARBA" id="ARBA00023139"/>
    </source>
</evidence>
<feature type="region of interest" description="Disordered" evidence="4">
    <location>
        <begin position="1"/>
        <end position="152"/>
    </location>
</feature>
<evidence type="ECO:0000313" key="6">
    <source>
        <dbReference type="Proteomes" id="UP000019375"/>
    </source>
</evidence>
<dbReference type="InterPro" id="IPR031632">
    <property type="entry name" value="SVIP"/>
</dbReference>
<reference evidence="6" key="1">
    <citation type="journal article" date="2013" name="Genome Announc.">
        <title>Genome sequence of the food spoilage yeast Zygosaccharomyces bailii CLIB 213(T).</title>
        <authorList>
            <person name="Galeote V."/>
            <person name="Bigey F."/>
            <person name="Devillers H."/>
            <person name="Neuveglise C."/>
            <person name="Dequin S."/>
        </authorList>
    </citation>
    <scope>NUCLEOTIDE SEQUENCE [LARGE SCALE GENOMIC DNA]</scope>
    <source>
        <strain evidence="6">CLIB 213 / ATCC 58445 / CBS 680 / CCRC 21525 / NBRC 1098 / NCYC 1416 / NRRL Y-2227</strain>
    </source>
</reference>
<evidence type="ECO:0000256" key="4">
    <source>
        <dbReference type="SAM" id="MobiDB-lite"/>
    </source>
</evidence>
<feature type="compositionally biased region" description="Basic residues" evidence="4">
    <location>
        <begin position="48"/>
        <end position="64"/>
    </location>
</feature>
<evidence type="ECO:0000256" key="3">
    <source>
        <dbReference type="ARBA" id="ARBA00023288"/>
    </source>
</evidence>
<keyword evidence="6" id="KW-1185">Reference proteome</keyword>
<gene>
    <name evidence="5" type="ORF">BN860_00188g</name>
</gene>
<evidence type="ECO:0000256" key="1">
    <source>
        <dbReference type="ARBA" id="ARBA00022707"/>
    </source>
</evidence>
<dbReference type="AlphaFoldDB" id="A0A8J2T7N5"/>
<dbReference type="Pfam" id="PF15811">
    <property type="entry name" value="SVIP"/>
    <property type="match status" value="1"/>
</dbReference>
<keyword evidence="2" id="KW-0564">Palmitate</keyword>